<dbReference type="InterPro" id="IPR002302">
    <property type="entry name" value="Leu-tRNA-ligase"/>
</dbReference>
<evidence type="ECO:0000256" key="4">
    <source>
        <dbReference type="ARBA" id="ARBA00022741"/>
    </source>
</evidence>
<organism evidence="9 10">
    <name type="scientific">Candidatus Thiomargarita nelsonii</name>
    <dbReference type="NCBI Taxonomy" id="1003181"/>
    <lineage>
        <taxon>Bacteria</taxon>
        <taxon>Pseudomonadati</taxon>
        <taxon>Pseudomonadota</taxon>
        <taxon>Gammaproteobacteria</taxon>
        <taxon>Thiotrichales</taxon>
        <taxon>Thiotrichaceae</taxon>
        <taxon>Thiomargarita</taxon>
    </lineage>
</organism>
<name>A0A176S022_9GAMM</name>
<dbReference type="Pfam" id="PF00133">
    <property type="entry name" value="tRNA-synt_1"/>
    <property type="match status" value="1"/>
</dbReference>
<feature type="non-terminal residue" evidence="9">
    <location>
        <position position="1"/>
    </location>
</feature>
<dbReference type="PANTHER" id="PTHR43740">
    <property type="entry name" value="LEUCYL-TRNA SYNTHETASE"/>
    <property type="match status" value="1"/>
</dbReference>
<keyword evidence="6" id="KW-0648">Protein biosynthesis</keyword>
<comment type="caution">
    <text evidence="9">The sequence shown here is derived from an EMBL/GenBank/DDBJ whole genome shotgun (WGS) entry which is preliminary data.</text>
</comment>
<dbReference type="SUPFAM" id="SSF52374">
    <property type="entry name" value="Nucleotidylyl transferase"/>
    <property type="match status" value="1"/>
</dbReference>
<dbReference type="GO" id="GO:0004823">
    <property type="term" value="F:leucine-tRNA ligase activity"/>
    <property type="evidence" value="ECO:0007669"/>
    <property type="project" value="UniProtKB-EC"/>
</dbReference>
<dbReference type="GO" id="GO:0005829">
    <property type="term" value="C:cytosol"/>
    <property type="evidence" value="ECO:0007669"/>
    <property type="project" value="TreeGrafter"/>
</dbReference>
<dbReference type="EMBL" id="LUTY01001698">
    <property type="protein sequence ID" value="OAD21345.1"/>
    <property type="molecule type" value="Genomic_DNA"/>
</dbReference>
<evidence type="ECO:0000256" key="7">
    <source>
        <dbReference type="ARBA" id="ARBA00023146"/>
    </source>
</evidence>
<protein>
    <recommendedName>
        <fullName evidence="2">leucine--tRNA ligase</fullName>
        <ecNumber evidence="2">6.1.1.4</ecNumber>
    </recommendedName>
</protein>
<evidence type="ECO:0000256" key="6">
    <source>
        <dbReference type="ARBA" id="ARBA00022917"/>
    </source>
</evidence>
<sequence>KGKLVNSGQFNGLTSQEAFIAIAEYLEERDSGRRKIHYRLRDWGISRQRYWGCPIPMIECPDCGTVPEKNLPVLLPENVVPGETGSPLKRDPNFYQVKCPQCGKQAQRETDTFDTFMESSWYYARYASPDCNTAMLDERVFYWLPVDQYIGGIEHAILHLLYARFFHRLMRDEGLVKGNEPFKRLLTQGMVLKDGVKMSKSKGNTVDPQDLIDKYGADTVRLFIIFASPPEQSL</sequence>
<dbReference type="PANTHER" id="PTHR43740:SF2">
    <property type="entry name" value="LEUCINE--TRNA LIGASE, MITOCHONDRIAL"/>
    <property type="match status" value="1"/>
</dbReference>
<feature type="domain" description="Aminoacyl-tRNA synthetase class Ia" evidence="8">
    <location>
        <begin position="40"/>
        <end position="229"/>
    </location>
</feature>
<keyword evidence="7 9" id="KW-0030">Aminoacyl-tRNA synthetase</keyword>
<dbReference type="PRINTS" id="PR00985">
    <property type="entry name" value="TRNASYNTHLEU"/>
</dbReference>
<evidence type="ECO:0000256" key="1">
    <source>
        <dbReference type="ARBA" id="ARBA00005594"/>
    </source>
</evidence>
<dbReference type="AlphaFoldDB" id="A0A176S022"/>
<accession>A0A176S022</accession>
<evidence type="ECO:0000313" key="9">
    <source>
        <dbReference type="EMBL" id="OAD21345.1"/>
    </source>
</evidence>
<evidence type="ECO:0000259" key="8">
    <source>
        <dbReference type="Pfam" id="PF00133"/>
    </source>
</evidence>
<proteinExistence type="inferred from homology"/>
<dbReference type="InterPro" id="IPR002300">
    <property type="entry name" value="aa-tRNA-synth_Ia"/>
</dbReference>
<keyword evidence="10" id="KW-1185">Reference proteome</keyword>
<evidence type="ECO:0000256" key="3">
    <source>
        <dbReference type="ARBA" id="ARBA00022598"/>
    </source>
</evidence>
<dbReference type="GO" id="GO:0006429">
    <property type="term" value="P:leucyl-tRNA aminoacylation"/>
    <property type="evidence" value="ECO:0007669"/>
    <property type="project" value="InterPro"/>
</dbReference>
<dbReference type="FunFam" id="3.40.50.620:FF:000056">
    <property type="entry name" value="Leucine--tRNA ligase"/>
    <property type="match status" value="1"/>
</dbReference>
<dbReference type="Gene3D" id="3.40.50.620">
    <property type="entry name" value="HUPs"/>
    <property type="match status" value="1"/>
</dbReference>
<evidence type="ECO:0000256" key="5">
    <source>
        <dbReference type="ARBA" id="ARBA00022840"/>
    </source>
</evidence>
<feature type="non-terminal residue" evidence="9">
    <location>
        <position position="234"/>
    </location>
</feature>
<keyword evidence="3" id="KW-0436">Ligase</keyword>
<reference evidence="9 10" key="1">
    <citation type="submission" date="2016-05" db="EMBL/GenBank/DDBJ databases">
        <title>Single-cell genome of chain-forming Candidatus Thiomargarita nelsonii and comparison to other large sulfur-oxidizing bacteria.</title>
        <authorList>
            <person name="Winkel M."/>
            <person name="Salman V."/>
            <person name="Woyke T."/>
            <person name="Schulz-Vogt H."/>
            <person name="Richter M."/>
            <person name="Flood B."/>
            <person name="Bailey J."/>
            <person name="Amann R."/>
            <person name="Mussmann M."/>
        </authorList>
    </citation>
    <scope>NUCLEOTIDE SEQUENCE [LARGE SCALE GENOMIC DNA]</scope>
    <source>
        <strain evidence="9 10">THI036</strain>
    </source>
</reference>
<dbReference type="Gene3D" id="1.10.730.10">
    <property type="entry name" value="Isoleucyl-tRNA Synthetase, Domain 1"/>
    <property type="match status" value="1"/>
</dbReference>
<dbReference type="EC" id="6.1.1.4" evidence="2"/>
<gene>
    <name evidence="9" type="ORF">THIOM_002891</name>
</gene>
<evidence type="ECO:0000313" key="10">
    <source>
        <dbReference type="Proteomes" id="UP000076962"/>
    </source>
</evidence>
<keyword evidence="4" id="KW-0547">Nucleotide-binding</keyword>
<keyword evidence="5" id="KW-0067">ATP-binding</keyword>
<comment type="similarity">
    <text evidence="1">Belongs to the class-I aminoacyl-tRNA synthetase family.</text>
</comment>
<dbReference type="Proteomes" id="UP000076962">
    <property type="component" value="Unassembled WGS sequence"/>
</dbReference>
<evidence type="ECO:0000256" key="2">
    <source>
        <dbReference type="ARBA" id="ARBA00013164"/>
    </source>
</evidence>
<dbReference type="InterPro" id="IPR014729">
    <property type="entry name" value="Rossmann-like_a/b/a_fold"/>
</dbReference>
<dbReference type="GO" id="GO:0005524">
    <property type="term" value="F:ATP binding"/>
    <property type="evidence" value="ECO:0007669"/>
    <property type="project" value="UniProtKB-KW"/>
</dbReference>